<dbReference type="OrthoDB" id="2838811at2"/>
<sequence>MNLYRYTESETKKILKTMIIICDTREQNNQHIKSCLEKKSIPYQDKALNFGDYSAVIPAHPEMGILRPLLFDRSVVIERKGSLEELSGNLTQGRERFKDELIRSTGADVHLMIEGRGYEDIIKHNYQTKFSEKAFISSLFSLQCEFGLKLAFVEPEYSGLYIYWVLYYHVRNILLKG</sequence>
<reference evidence="3" key="1">
    <citation type="submission" date="2015-07" db="EMBL/GenBank/DDBJ databases">
        <title>Draft genome sequence of Acetobacterium bakii DSM 8293, a potential psychrophilic chemical producer through syngas fermentation.</title>
        <authorList>
            <person name="Song Y."/>
            <person name="Hwang S."/>
            <person name="Cho B.-K."/>
        </authorList>
    </citation>
    <scope>NUCLEOTIDE SEQUENCE [LARGE SCALE GENOMIC DNA]</scope>
    <source>
        <strain evidence="3">DSM 8239</strain>
    </source>
</reference>
<dbReference type="STRING" id="52689.AKG39_12310"/>
<dbReference type="Proteomes" id="UP000036873">
    <property type="component" value="Unassembled WGS sequence"/>
</dbReference>
<organism evidence="2 3">
    <name type="scientific">Acetobacterium bakii</name>
    <dbReference type="NCBI Taxonomy" id="52689"/>
    <lineage>
        <taxon>Bacteria</taxon>
        <taxon>Bacillati</taxon>
        <taxon>Bacillota</taxon>
        <taxon>Clostridia</taxon>
        <taxon>Eubacteriales</taxon>
        <taxon>Eubacteriaceae</taxon>
        <taxon>Acetobacterium</taxon>
    </lineage>
</organism>
<protein>
    <recommendedName>
        <fullName evidence="1">ERCC4 domain-containing protein</fullName>
    </recommendedName>
</protein>
<evidence type="ECO:0000259" key="1">
    <source>
        <dbReference type="Pfam" id="PF02732"/>
    </source>
</evidence>
<comment type="caution">
    <text evidence="2">The sequence shown here is derived from an EMBL/GenBank/DDBJ whole genome shotgun (WGS) entry which is preliminary data.</text>
</comment>
<dbReference type="GO" id="GO:0006259">
    <property type="term" value="P:DNA metabolic process"/>
    <property type="evidence" value="ECO:0007669"/>
    <property type="project" value="UniProtKB-ARBA"/>
</dbReference>
<keyword evidence="3" id="KW-1185">Reference proteome</keyword>
<gene>
    <name evidence="2" type="ORF">AKG39_12310</name>
</gene>
<dbReference type="Gene3D" id="3.40.50.10130">
    <property type="match status" value="1"/>
</dbReference>
<evidence type="ECO:0000313" key="2">
    <source>
        <dbReference type="EMBL" id="KNZ41395.1"/>
    </source>
</evidence>
<dbReference type="InterPro" id="IPR011335">
    <property type="entry name" value="Restrct_endonuc-II-like"/>
</dbReference>
<dbReference type="RefSeq" id="WP_050740701.1">
    <property type="nucleotide sequence ID" value="NZ_LGYO01000031.1"/>
</dbReference>
<dbReference type="InterPro" id="IPR006166">
    <property type="entry name" value="ERCC4_domain"/>
</dbReference>
<evidence type="ECO:0000313" key="3">
    <source>
        <dbReference type="Proteomes" id="UP000036873"/>
    </source>
</evidence>
<accession>A0A0L6U0S4</accession>
<dbReference type="EMBL" id="LGYO01000031">
    <property type="protein sequence ID" value="KNZ41395.1"/>
    <property type="molecule type" value="Genomic_DNA"/>
</dbReference>
<dbReference type="Pfam" id="PF02732">
    <property type="entry name" value="ERCC4"/>
    <property type="match status" value="1"/>
</dbReference>
<name>A0A0L6U0S4_9FIRM</name>
<proteinExistence type="predicted"/>
<feature type="domain" description="ERCC4" evidence="1">
    <location>
        <begin position="23"/>
        <end position="155"/>
    </location>
</feature>
<dbReference type="SUPFAM" id="SSF52980">
    <property type="entry name" value="Restriction endonuclease-like"/>
    <property type="match status" value="1"/>
</dbReference>
<dbReference type="AlphaFoldDB" id="A0A0L6U0S4"/>
<dbReference type="GO" id="GO:0004518">
    <property type="term" value="F:nuclease activity"/>
    <property type="evidence" value="ECO:0007669"/>
    <property type="project" value="InterPro"/>
</dbReference>
<dbReference type="GO" id="GO:0003677">
    <property type="term" value="F:DNA binding"/>
    <property type="evidence" value="ECO:0007669"/>
    <property type="project" value="InterPro"/>
</dbReference>